<reference evidence="1" key="1">
    <citation type="submission" date="2019-08" db="EMBL/GenBank/DDBJ databases">
        <authorList>
            <person name="Kucharzyk K."/>
            <person name="Murdoch R.W."/>
            <person name="Higgins S."/>
            <person name="Loffler F."/>
        </authorList>
    </citation>
    <scope>NUCLEOTIDE SEQUENCE</scope>
</reference>
<name>A0A645D9B0_9ZZZZ</name>
<dbReference type="AlphaFoldDB" id="A0A645D9B0"/>
<comment type="caution">
    <text evidence="1">The sequence shown here is derived from an EMBL/GenBank/DDBJ whole genome shotgun (WGS) entry which is preliminary data.</text>
</comment>
<protein>
    <submittedName>
        <fullName evidence="1">Uncharacterized protein</fullName>
    </submittedName>
</protein>
<accession>A0A645D9B0</accession>
<organism evidence="1">
    <name type="scientific">bioreactor metagenome</name>
    <dbReference type="NCBI Taxonomy" id="1076179"/>
    <lineage>
        <taxon>unclassified sequences</taxon>
        <taxon>metagenomes</taxon>
        <taxon>ecological metagenomes</taxon>
    </lineage>
</organism>
<dbReference type="EMBL" id="VSSQ01033998">
    <property type="protein sequence ID" value="MPM85787.1"/>
    <property type="molecule type" value="Genomic_DNA"/>
</dbReference>
<evidence type="ECO:0000313" key="1">
    <source>
        <dbReference type="EMBL" id="MPM85787.1"/>
    </source>
</evidence>
<proteinExistence type="predicted"/>
<gene>
    <name evidence="1" type="ORF">SDC9_132869</name>
</gene>
<sequence>MLIIDCFGKNIYIDEELVGYIGENVLYIKGQKFADITDHGEISMGDKKVGYVEDDGSIIINNREVGYIDGENNFVFNESLAKK</sequence>